<comment type="caution">
    <text evidence="2">The sequence shown here is derived from an EMBL/GenBank/DDBJ whole genome shotgun (WGS) entry which is preliminary data.</text>
</comment>
<accession>A0A8H6M3A4</accession>
<dbReference type="EMBL" id="JACGCI010000059">
    <property type="protein sequence ID" value="KAF6750002.1"/>
    <property type="molecule type" value="Genomic_DNA"/>
</dbReference>
<gene>
    <name evidence="2" type="ORF">DFP72DRAFT_1072617</name>
</gene>
<evidence type="ECO:0000313" key="2">
    <source>
        <dbReference type="EMBL" id="KAF6750002.1"/>
    </source>
</evidence>
<dbReference type="AlphaFoldDB" id="A0A8H6M3A4"/>
<evidence type="ECO:0000256" key="1">
    <source>
        <dbReference type="SAM" id="MobiDB-lite"/>
    </source>
</evidence>
<reference evidence="2 3" key="1">
    <citation type="submission" date="2020-07" db="EMBL/GenBank/DDBJ databases">
        <title>Comparative genomics of pyrophilous fungi reveals a link between fire events and developmental genes.</title>
        <authorList>
            <consortium name="DOE Joint Genome Institute"/>
            <person name="Steindorff A.S."/>
            <person name="Carver A."/>
            <person name="Calhoun S."/>
            <person name="Stillman K."/>
            <person name="Liu H."/>
            <person name="Lipzen A."/>
            <person name="Pangilinan J."/>
            <person name="Labutti K."/>
            <person name="Bruns T.D."/>
            <person name="Grigoriev I.V."/>
        </authorList>
    </citation>
    <scope>NUCLEOTIDE SEQUENCE [LARGE SCALE GENOMIC DNA]</scope>
    <source>
        <strain evidence="2 3">CBS 144469</strain>
    </source>
</reference>
<keyword evidence="3" id="KW-1185">Reference proteome</keyword>
<proteinExistence type="predicted"/>
<sequence>MDPTLPYTPKPSTPASHTDAPKAYPPEPTTHHTATALQSPKLDSIQTSTIAKFTMAGTLRFCEAQKESVVHVWMVCSANEALVQARRAYILNVLMRATPGEAAYIRSLHSVPSQQLRALLDLRSLTSATAEYAYVVQEIAEGVGLAPVGN</sequence>
<name>A0A8H6M3A4_9AGAR</name>
<evidence type="ECO:0000313" key="3">
    <source>
        <dbReference type="Proteomes" id="UP000521943"/>
    </source>
</evidence>
<organism evidence="2 3">
    <name type="scientific">Ephemerocybe angulata</name>
    <dbReference type="NCBI Taxonomy" id="980116"/>
    <lineage>
        <taxon>Eukaryota</taxon>
        <taxon>Fungi</taxon>
        <taxon>Dikarya</taxon>
        <taxon>Basidiomycota</taxon>
        <taxon>Agaricomycotina</taxon>
        <taxon>Agaricomycetes</taxon>
        <taxon>Agaricomycetidae</taxon>
        <taxon>Agaricales</taxon>
        <taxon>Agaricineae</taxon>
        <taxon>Psathyrellaceae</taxon>
        <taxon>Ephemerocybe</taxon>
    </lineage>
</organism>
<protein>
    <submittedName>
        <fullName evidence="2">Uncharacterized protein</fullName>
    </submittedName>
</protein>
<dbReference type="Proteomes" id="UP000521943">
    <property type="component" value="Unassembled WGS sequence"/>
</dbReference>
<feature type="compositionally biased region" description="Pro residues" evidence="1">
    <location>
        <begin position="1"/>
        <end position="12"/>
    </location>
</feature>
<feature type="region of interest" description="Disordered" evidence="1">
    <location>
        <begin position="1"/>
        <end position="34"/>
    </location>
</feature>